<dbReference type="InterPro" id="IPR041437">
    <property type="entry name" value="GH115_C"/>
</dbReference>
<keyword evidence="2" id="KW-0677">Repeat</keyword>
<keyword evidence="10" id="KW-1185">Reference proteome</keyword>
<dbReference type="Gene3D" id="2.60.40.2030">
    <property type="match status" value="1"/>
</dbReference>
<evidence type="ECO:0000256" key="2">
    <source>
        <dbReference type="ARBA" id="ARBA00022737"/>
    </source>
</evidence>
<dbReference type="SUPFAM" id="SSF49299">
    <property type="entry name" value="PKD domain"/>
    <property type="match status" value="1"/>
</dbReference>
<evidence type="ECO:0000313" key="9">
    <source>
        <dbReference type="EMBL" id="TWU19514.1"/>
    </source>
</evidence>
<dbReference type="Gene3D" id="2.60.40.2810">
    <property type="match status" value="1"/>
</dbReference>
<dbReference type="InterPro" id="IPR035234">
    <property type="entry name" value="IgGFc-bd_N"/>
</dbReference>
<dbReference type="SUPFAM" id="SSF117074">
    <property type="entry name" value="Hypothetical protein PA1324"/>
    <property type="match status" value="1"/>
</dbReference>
<feature type="compositionally biased region" description="Basic and acidic residues" evidence="4">
    <location>
        <begin position="36"/>
        <end position="45"/>
    </location>
</feature>
<keyword evidence="3" id="KW-0106">Calcium</keyword>
<feature type="domain" description="Gylcosyl hydrolase 115 C-terminal" evidence="8">
    <location>
        <begin position="1410"/>
        <end position="1569"/>
    </location>
</feature>
<proteinExistence type="predicted"/>
<dbReference type="Gene3D" id="2.60.40.3440">
    <property type="match status" value="3"/>
</dbReference>
<evidence type="ECO:0000256" key="3">
    <source>
        <dbReference type="ARBA" id="ARBA00022837"/>
    </source>
</evidence>
<dbReference type="InterPro" id="IPR038081">
    <property type="entry name" value="CalX-like_sf"/>
</dbReference>
<dbReference type="SUPFAM" id="SSF49313">
    <property type="entry name" value="Cadherin-like"/>
    <property type="match status" value="4"/>
</dbReference>
<dbReference type="GO" id="GO:0007154">
    <property type="term" value="P:cell communication"/>
    <property type="evidence" value="ECO:0007669"/>
    <property type="project" value="InterPro"/>
</dbReference>
<sequence length="4530" mass="479919">MSRFLSQNPSGCDTRAAREKRRRKPDHPARHPARQHLVETLERRDHPGSLLEISAIALLGQPEGESRDPLDRMLRIAEDTRISREQSEVLQGVKRSRFTKPFADHRWEPQRASIHTEPPLGDRGSYHAQRARAIDALLFPRPRTHPLIASPLQGAISDSFLVAGINEPLGSPAAAATGRSSIGSGTGGGSLGGGMTGGGATGGGFSNSPHQAADRAGTAMNFRFSQSSSDNTTSTGGSIEEVQSIGGADTPTIETVGATEAPVLTTDSPIQEASLSNARNTPAFIAKDGEGSSTHESDVNAIPTSDASVDNDLIGGPSSYTAADLLEAAGKAPNSPTIELAATTDARGAGRFLVTGSMSHELAINHELHVYSIQDDLIRSLGDAILDDSGGDAGTFRLVGTGKINIGDEIFVHAAPADGSMGSVSELYRVESSHDGDHDGVPEELERLASDGDGNNDGILDAIQADVATIPDTYSGRPTTIDANGVALNGVRSVTPMDAMSDHRLPLGLFEFELHEVPLGGVQMVTVHLPNDQPVDGWYKEDPITGRLSEFYFDGTTGAIQTQSGFTLYIQDGGRGDDDGIANGVIIDPGGPGYAGSISMSCAGGDPLDGWTASQFGGTDTGRGTVVADGPEVLVSEGDSLLVSITRSITVPDDPSWLMFGFEALFDETANDRINDAFEVALLDQDGYSVVPTIELNRDSYFNITESMGAIEGDTTYHYRNDPDDYLSGYVDLDISQLNVGQELSLVLRLVNNDGDSGSWFRITCDHPIPTASDDYYTTVQDRVLVGNAPALISNDFDEEGRAITVAPGSVTEPSHGSVSVDSNGEFVYAPDPGFFGDDFFNYHASNGVFSSANAATVHITVDRANLPPIGSPNTYHGTEDVQLVVDAPGVLTNDADIDGDHLTAVIETQPAHGSLEFASDGSFTYMPDGDYHGSDSFTYRAHDGLHSSDIVTVSVLIASAKDVLDDVFVTDYQTPVSGDVTANDTFSASTVHTIGNDATYGVVIDEGNGRFTYTPGDRYSGVDTFTYRATDVLGQTEVGTVVVTINPSVHESVCYPALNFDSASDGSDNVAGMIARNVWAEWGITIESSQASNPPMLFDSAQPTGGDPDLGTANRDFGGPGIGSGGRAGAPGANDAALGMVLIISEDGDSGDPDDNARGGKLLFHFDDPAAITSIGLLDVDNGRNEVRLFDNQNNLLARVEASNVGDNGFQRLALDTKNVSRMEVVFAGSGAVTDLQFCTDVDPPVNYAMPVAVDEGSPVSVQLHSTEVVTQWFVDWGDSANEMISNGSMSASHVYDDGDVARDVFFWAETTSGIYSTRTSVTVKNVDPLLTITAPLTVRQGDVFDLDLHEIDPGEDTIYAWQINWGDGTPDQWIGGNPNLVAHRFAEPGSYFIHATAFDEDAPHDGLFHEAAGQVLVEAENFQHASGGSGTAANHDWAVRYDQQASSGQYLLAAPNSSLNTGDSTEGPRRDYSIKIDQPGTFYVWVRLKGVSDSDDSVHLGVDGTPVTFGNLGMTDNSGDWTWVNAVNNRSGDDRVTITFDSPGIHALNMWMREDGTAVDTIALSRDSEFTPSGVMDGGTYVAGGGYRSNTVNVNVHDYNEAPVANDDIFETDEDTQLDITSLLHNDFDGDGDALTPVLMTHPAHGNTALLEDNAFTYTPAENYHGSDQFTYRVFDGHVHSAVATVYLTVHSVNDAPVAINDGYVTDAGVALHVGSSEGLTANDWDSDADEIRISTVTDAFPASAGILRTSPDGSFHFLPSPGFDGKVTWEYTITDGATTSAPATITINVASVQEFAKFYVVDHSRHEIFKYGDNGDFIENWDYANNDRARGITADAAGDTLWTITAGHEIVVYTPDGNEIGRWQARANGTKKNAKNLNAAEGIATDGRHLWAVDRAKDKVLYFAEGAAHRAGDIRATSQFDLHPSNRDSSGIATDGTRLFVLNDKNHAPRVFVYTLAGEYLGDWRVDVGRGNHDLQGITTNPQGGTELWMVDKKTDAVYYFPYGTSFRHGSHANAATFSLDANNRNPYGIADPPPAEFNPTIIWTGAVDDHWDEPGNWTTTDLAAVHRVPTGTDSVLIDVPGHAPVRIDSGSSSGTNAASLYSEEPITVDTGGQLSVTGTVEIASLTTNGTISLGGVAKIASLSMFGGILHSNGEVQVEANFDWSGGVIVGPGSLTVAQAGWIHGTANKSVATTLINDGELILQDSGNVTIGRLLLSDQYEYEYQPGTWHNRSGGTIDIRSDADVIDAFDANYTINAASSSSLFHNEGTIKKTQGTQLTVIDVPFRNDGSMNSNGLVSVESGTLQLRGIGVSSGKFFIENNHTLQLAPQADADSYGTVDLDSPQLKLLPTAAVTGDGTLEIAQGVSEISSDVNVGAVLVSSGGVSFDGTLQAHSLQISGGSVRVDVSAPVSIDDVTLSSGTLDNDSGLTIQNEFEISGTPRLTGDATTRVVGTMRVGATPWTGSPELIDHRLLLEGTTQWVHGRIIVDGASQILNLGTLNVTGDGAVVSAVDDFGVPNSTASFINEGLINHDGTNLFSIDLPFQTSGNVYVAPTKTLALGSDEPIIMSDGLFTLDNATLQLASSYYENNYNTLLIDGGQAIVSGRIAGSIENHAHFSISDASRTLQVDGNFIQSSRGTTILRVMDAALGPVHEQIQVTGSLHLDGDLEIQRVGQTQIGDQFTLWVNEDDHRDEGQGQNTVDPVIGTFAAKDEWKPWILDGEVFRLTYAGGTGNEVVLRHSGPGIVVNDIRTIEGNDPSRVIAVPVTLDAPARYPVSMDYATSDGLAIAGVDYQHTSGTLVIAAGQREGVIEIPTPGNRDANPTRDFFVSLSSPVAGTLLNQTATITIVDDDYSGIPDNLGREFFLAIPPNANAYQEPPANEDGDRDGFLVVLVSEFDTAGNISAPWSEVDINFELAAGETQQFYLPASLEPIGSGTTGVTGEGTILPSAIRITADHEIAVYGLAAQFASTDGFMALPTDTIGQNYILTSYPTDPRLGGNLGTQFQVIGTVDQTSVEITSPDGTRAMLHLDRGEVYSLKDSRALADFTGTLIHASEKVAVLSGHTCANVPIGLTTCDTLIEQLPPLETLGKQFVLNKLASKGPDVIRAVAVYDSTEVWIGETQVSLSAGDVHEATLAASTSVISNQPIQLTQFATGSQNDQVGDPFMMLVPPTEQFLSSYMVSSEFPRNNDSYLGLTVPSSVISEIKINGLFVDPTHFVSVAGTEYSVANLSVDEAGHSVTGPLPFGVTAYGYSYDESYGYVGGQSFVPIDAAPEINLDPSILRLPIGNQHHVVATLSGQQGIPLPGVRVDYTIAGSNAEVGSLRTDAFGRATILVDGQFAGIDSITATAMGVIDTATVEWFGATPTIEVMSPSDGAAIPTGQTVLISGRASSGSEDATIVSLSIDGQRIETVDAAGNFFTSIELPFGKSHYDFEVINSLGASATTTHRLEGLLPHRANSALESMIDVSAILEQYATTSFNQRLNQLYAELSIVNRGNTPVSNPLWIGVRNVSDPSVELIDFDGIWTDGTPYYDLSPLVDTDQLLPGGSTTLESITFHVPERQPFDYELVLLGAMNEAPVFTSTPVISARGGIGETYSAGVSSYDPDSDAVTLEILSGPAGMTFVDIGNGSGYLQWDNVPADLSNYPVSLRLSDSHGAESVQSFVISIIDGSINRPPVFTSLPATESDAEQRYTYDSFARDADGDVLEYSLSVVSIDDPLTIQLAGVVGSDADITINPNTGKINWLPDGVDAGDYAVIVTADDGRGGDAKQRYTLRLGPVAGNHAPVFTSLPTPSAITGTSYHYQASALDPDGDLLTISLRHGPAGAAMSTTGVLSFDVPGGAESTYDFVLQVSDGRGHTTLQVFTLAGIDAAPAKLGGRVYHDVNGNAIFDSGTDTPLENTIVYLDSNSNLRFDVGEASTTTDVAGIYHIDSPAGDYRVGFVRGDQWATISPTSLVYQGTVSSAEAVTQLDFLVDTRPRLNTAPLINTTPGLAARYFEPFLYDVDATDPDGDRLTYQLLDGPDGITIDPITGLIRWLPEPHTAQVGTITVQVSDGKSGFARQTFSPEFTFANQAPTITSTPPRTAAVDVPVVYQVVATDPDGDTLLFSVDPASISSGVSIDSTTGLLSWTPAGTGAIDVTVAVEDGRGSGASQTFTLAPTLDAFPTLDVAPWVRVPIRTEAEIPIIAHDPLGDAVTVELHPTALTSGAQIVQRDLNADTILESVIVFTPPIVGESILPITAYDPAGQAVTATVSVMAYDPALASDNRPPARMVVPAPILYRDHPMQVTASVEDPERDSIEWSLEVSGDPADGPQINPNTGVITWTPRAPGNVTIAVSADDMSGGVLTKEVTYTVLANAPPRFVSTPVRGGAVGIDYAYDSHANDPNEGETEALDYRGSIIPLVSSFGSDRRLWPSTDFQVDRQTGELDWVPSDAGDYFVTLISTDPHGAIGSQSYVVSIINSNGENSSPNLLTEIAPRYLLSPPAGQSRVGVPLDYQARAIDVDNDPLTFELVSGPDGMTMTSAGRL</sequence>
<feature type="compositionally biased region" description="Polar residues" evidence="4">
    <location>
        <begin position="1"/>
        <end position="11"/>
    </location>
</feature>
<dbReference type="InterPro" id="IPR011042">
    <property type="entry name" value="6-blade_b-propeller_TolB-like"/>
</dbReference>
<dbReference type="InterPro" id="IPR003644">
    <property type="entry name" value="Calx_beta"/>
</dbReference>
<dbReference type="NCBIfam" id="NF041766">
    <property type="entry name" value="choice_anch_U"/>
    <property type="match status" value="1"/>
</dbReference>
<evidence type="ECO:0000259" key="8">
    <source>
        <dbReference type="Pfam" id="PF17829"/>
    </source>
</evidence>
<dbReference type="PANTHER" id="PTHR46534">
    <property type="entry name" value="IGGFC_BINDING DOMAIN-CONTAINING PROTEIN"/>
    <property type="match status" value="1"/>
</dbReference>
<organism evidence="9 10">
    <name type="scientific">Allorhodopirellula heiligendammensis</name>
    <dbReference type="NCBI Taxonomy" id="2714739"/>
    <lineage>
        <taxon>Bacteria</taxon>
        <taxon>Pseudomonadati</taxon>
        <taxon>Planctomycetota</taxon>
        <taxon>Planctomycetia</taxon>
        <taxon>Pirellulales</taxon>
        <taxon>Pirellulaceae</taxon>
        <taxon>Allorhodopirellula</taxon>
    </lineage>
</organism>
<feature type="domain" description="RapA2 cadherin-like" evidence="7">
    <location>
        <begin position="856"/>
        <end position="926"/>
    </location>
</feature>
<protein>
    <submittedName>
        <fullName evidence="9">Calx-beta domain protein</fullName>
    </submittedName>
</protein>
<dbReference type="Proteomes" id="UP000319908">
    <property type="component" value="Unassembled WGS sequence"/>
</dbReference>
<comment type="caution">
    <text evidence="9">The sequence shown here is derived from an EMBL/GenBank/DDBJ whole genome shotgun (WGS) entry which is preliminary data.</text>
</comment>
<dbReference type="Pfam" id="PF05345">
    <property type="entry name" value="He_PIG"/>
    <property type="match status" value="2"/>
</dbReference>
<dbReference type="SUPFAM" id="SSF141072">
    <property type="entry name" value="CalX-like"/>
    <property type="match status" value="1"/>
</dbReference>
<dbReference type="InterPro" id="IPR008964">
    <property type="entry name" value="Invasin/intimin_cell_adhesion"/>
</dbReference>
<dbReference type="RefSeq" id="WP_302118053.1">
    <property type="nucleotide sequence ID" value="NZ_SJPU01000001.1"/>
</dbReference>
<feature type="compositionally biased region" description="Basic residues" evidence="4">
    <location>
        <begin position="18"/>
        <end position="34"/>
    </location>
</feature>
<evidence type="ECO:0000313" key="10">
    <source>
        <dbReference type="Proteomes" id="UP000319908"/>
    </source>
</evidence>
<evidence type="ECO:0000259" key="7">
    <source>
        <dbReference type="Pfam" id="PF17803"/>
    </source>
</evidence>
<dbReference type="InterPro" id="IPR053784">
    <property type="entry name" value="Choice_anch_U_dom"/>
</dbReference>
<feature type="region of interest" description="Disordered" evidence="4">
    <location>
        <begin position="225"/>
        <end position="250"/>
    </location>
</feature>
<keyword evidence="1" id="KW-0732">Signal</keyword>
<dbReference type="SUPFAM" id="SSF101898">
    <property type="entry name" value="NHL repeat"/>
    <property type="match status" value="1"/>
</dbReference>
<dbReference type="Gene3D" id="2.120.10.30">
    <property type="entry name" value="TolB, C-terminal domain"/>
    <property type="match status" value="1"/>
</dbReference>
<dbReference type="Pfam" id="PF17963">
    <property type="entry name" value="Big_9"/>
    <property type="match status" value="4"/>
</dbReference>
<dbReference type="Pfam" id="PF17803">
    <property type="entry name" value="Cadherin_4"/>
    <property type="match status" value="2"/>
</dbReference>
<evidence type="ECO:0000259" key="6">
    <source>
        <dbReference type="Pfam" id="PF17517"/>
    </source>
</evidence>
<dbReference type="InterPro" id="IPR011050">
    <property type="entry name" value="Pectin_lyase_fold/virulence"/>
</dbReference>
<dbReference type="InterPro" id="IPR013783">
    <property type="entry name" value="Ig-like_fold"/>
</dbReference>
<gene>
    <name evidence="9" type="ORF">Poly21_16870</name>
</gene>
<feature type="domain" description="IgGFc-binding protein N-terminal" evidence="6">
    <location>
        <begin position="2974"/>
        <end position="3254"/>
    </location>
</feature>
<dbReference type="InterPro" id="IPR040853">
    <property type="entry name" value="RapA2_cadherin-like"/>
</dbReference>
<dbReference type="InterPro" id="IPR035986">
    <property type="entry name" value="PKD_dom_sf"/>
</dbReference>
<feature type="compositionally biased region" description="Low complexity" evidence="4">
    <location>
        <begin position="225"/>
        <end position="238"/>
    </location>
</feature>
<dbReference type="Pfam" id="PF17517">
    <property type="entry name" value="IgGFc_binding"/>
    <property type="match status" value="1"/>
</dbReference>
<dbReference type="Gene3D" id="2.60.40.10">
    <property type="entry name" value="Immunoglobulins"/>
    <property type="match status" value="9"/>
</dbReference>
<dbReference type="SUPFAM" id="SSF49373">
    <property type="entry name" value="Invasin/intimin cell-adhesion fragments"/>
    <property type="match status" value="1"/>
</dbReference>
<evidence type="ECO:0000259" key="5">
    <source>
        <dbReference type="Pfam" id="PF03160"/>
    </source>
</evidence>
<reference evidence="9 10" key="1">
    <citation type="journal article" date="2020" name="Antonie Van Leeuwenhoek">
        <title>Rhodopirellula heiligendammensis sp. nov., Rhodopirellula pilleata sp. nov., and Rhodopirellula solitaria sp. nov. isolated from natural or artificial marine surfaces in Northern Germany and California, USA, and emended description of the genus Rhodopirellula.</title>
        <authorList>
            <person name="Kallscheuer N."/>
            <person name="Wiegand S."/>
            <person name="Jogler M."/>
            <person name="Boedeker C."/>
            <person name="Peeters S.H."/>
            <person name="Rast P."/>
            <person name="Heuer A."/>
            <person name="Jetten M.S.M."/>
            <person name="Rohde M."/>
            <person name="Jogler C."/>
        </authorList>
    </citation>
    <scope>NUCLEOTIDE SEQUENCE [LARGE SCALE GENOMIC DNA]</scope>
    <source>
        <strain evidence="9 10">Poly21</strain>
    </source>
</reference>
<feature type="domain" description="Calx-beta" evidence="5">
    <location>
        <begin position="2758"/>
        <end position="2854"/>
    </location>
</feature>
<dbReference type="Pfam" id="PF03160">
    <property type="entry name" value="Calx-beta"/>
    <property type="match status" value="1"/>
</dbReference>
<accession>A0A5C6C872</accession>
<feature type="domain" description="RapA2 cadherin-like" evidence="7">
    <location>
        <begin position="769"/>
        <end position="829"/>
    </location>
</feature>
<dbReference type="GO" id="GO:0016020">
    <property type="term" value="C:membrane"/>
    <property type="evidence" value="ECO:0007669"/>
    <property type="project" value="InterPro"/>
</dbReference>
<dbReference type="SUPFAM" id="SSF51126">
    <property type="entry name" value="Pectin lyase-like"/>
    <property type="match status" value="1"/>
</dbReference>
<name>A0A5C6C872_9BACT</name>
<dbReference type="InterPro" id="IPR015919">
    <property type="entry name" value="Cadherin-like_sf"/>
</dbReference>
<dbReference type="Gene3D" id="2.60.120.1620">
    <property type="match status" value="1"/>
</dbReference>
<dbReference type="NCBIfam" id="NF012211">
    <property type="entry name" value="tand_rpt_95"/>
    <property type="match status" value="5"/>
</dbReference>
<dbReference type="Pfam" id="PF17829">
    <property type="entry name" value="GH115_C"/>
    <property type="match status" value="1"/>
</dbReference>
<feature type="region of interest" description="Disordered" evidence="4">
    <location>
        <begin position="172"/>
        <end position="213"/>
    </location>
</feature>
<dbReference type="PANTHER" id="PTHR46534:SF1">
    <property type="entry name" value="IGGFC-BINDING PROTEIN N-TERMINAL DOMAIN-CONTAINING PROTEIN"/>
    <property type="match status" value="1"/>
</dbReference>
<evidence type="ECO:0000256" key="1">
    <source>
        <dbReference type="ARBA" id="ARBA00022729"/>
    </source>
</evidence>
<evidence type="ECO:0000256" key="4">
    <source>
        <dbReference type="SAM" id="MobiDB-lite"/>
    </source>
</evidence>
<feature type="compositionally biased region" description="Gly residues" evidence="4">
    <location>
        <begin position="184"/>
        <end position="205"/>
    </location>
</feature>
<feature type="region of interest" description="Disordered" evidence="4">
    <location>
        <begin position="1"/>
        <end position="45"/>
    </location>
</feature>
<dbReference type="EMBL" id="SJPU01000001">
    <property type="protein sequence ID" value="TWU19514.1"/>
    <property type="molecule type" value="Genomic_DNA"/>
</dbReference>
<feature type="compositionally biased region" description="Low complexity" evidence="4">
    <location>
        <begin position="173"/>
        <end position="183"/>
    </location>
</feature>
<dbReference type="GO" id="GO:0005509">
    <property type="term" value="F:calcium ion binding"/>
    <property type="evidence" value="ECO:0007669"/>
    <property type="project" value="InterPro"/>
</dbReference>